<evidence type="ECO:0000313" key="1">
    <source>
        <dbReference type="EMBL" id="KUJ80368.1"/>
    </source>
</evidence>
<dbReference type="AlphaFoldDB" id="A0A0X3TXC4"/>
<dbReference type="Proteomes" id="UP000053791">
    <property type="component" value="Unassembled WGS sequence"/>
</dbReference>
<gene>
    <name evidence="1" type="ORF">AVO45_04740</name>
</gene>
<keyword evidence="2" id="KW-1185">Reference proteome</keyword>
<reference evidence="2" key="1">
    <citation type="submission" date="2015-12" db="EMBL/GenBank/DDBJ databases">
        <authorList>
            <person name="Zhang G."/>
            <person name="Stingl U."/>
        </authorList>
    </citation>
    <scope>NUCLEOTIDE SEQUENCE [LARGE SCALE GENOMIC DNA]</scope>
    <source>
        <strain evidence="2">ZGT118</strain>
    </source>
</reference>
<protein>
    <submittedName>
        <fullName evidence="1">Uncharacterized protein</fullName>
    </submittedName>
</protein>
<name>A0A0X3TXC4_9RHOB</name>
<evidence type="ECO:0000313" key="2">
    <source>
        <dbReference type="Proteomes" id="UP000053791"/>
    </source>
</evidence>
<dbReference type="STRING" id="1685379.AVO45_04740"/>
<organism evidence="1 2">
    <name type="scientific">Ruegeria marisrubri</name>
    <dbReference type="NCBI Taxonomy" id="1685379"/>
    <lineage>
        <taxon>Bacteria</taxon>
        <taxon>Pseudomonadati</taxon>
        <taxon>Pseudomonadota</taxon>
        <taxon>Alphaproteobacteria</taxon>
        <taxon>Rhodobacterales</taxon>
        <taxon>Roseobacteraceae</taxon>
        <taxon>Ruegeria</taxon>
    </lineage>
</organism>
<accession>A0A0X3TXC4</accession>
<dbReference type="EMBL" id="LQBQ01000012">
    <property type="protein sequence ID" value="KUJ80368.1"/>
    <property type="molecule type" value="Genomic_DNA"/>
</dbReference>
<comment type="caution">
    <text evidence="1">The sequence shown here is derived from an EMBL/GenBank/DDBJ whole genome shotgun (WGS) entry which is preliminary data.</text>
</comment>
<sequence>MFLVAALNLGRPFVIDNTAKMNVCQMRITLCREASSLLRQVAGAEIGGQDVFLCRVAGSASAGDRIWNAEQFAVTCR</sequence>
<proteinExistence type="predicted"/>